<evidence type="ECO:0000313" key="2">
    <source>
        <dbReference type="EMBL" id="CAG7832754.1"/>
    </source>
</evidence>
<proteinExistence type="predicted"/>
<keyword evidence="3" id="KW-1185">Reference proteome</keyword>
<dbReference type="Proteomes" id="UP000708208">
    <property type="component" value="Unassembled WGS sequence"/>
</dbReference>
<feature type="non-terminal residue" evidence="2">
    <location>
        <position position="1"/>
    </location>
</feature>
<feature type="non-terminal residue" evidence="2">
    <location>
        <position position="33"/>
    </location>
</feature>
<dbReference type="OrthoDB" id="1434354at2759"/>
<dbReference type="SMART" id="SM01100">
    <property type="entry name" value="CRAL_TRIO_N"/>
    <property type="match status" value="1"/>
</dbReference>
<accession>A0A8J2PTF6</accession>
<comment type="caution">
    <text evidence="2">The sequence shown here is derived from an EMBL/GenBank/DDBJ whole genome shotgun (WGS) entry which is preliminary data.</text>
</comment>
<evidence type="ECO:0000313" key="3">
    <source>
        <dbReference type="Proteomes" id="UP000708208"/>
    </source>
</evidence>
<dbReference type="EMBL" id="CAJVCH010566761">
    <property type="protein sequence ID" value="CAG7832754.1"/>
    <property type="molecule type" value="Genomic_DNA"/>
</dbReference>
<dbReference type="AlphaFoldDB" id="A0A8J2PTF6"/>
<gene>
    <name evidence="2" type="ORF">AFUS01_LOCUS42422</name>
</gene>
<reference evidence="2" key="1">
    <citation type="submission" date="2021-06" db="EMBL/GenBank/DDBJ databases">
        <authorList>
            <person name="Hodson N. C."/>
            <person name="Mongue J. A."/>
            <person name="Jaron S. K."/>
        </authorList>
    </citation>
    <scope>NUCLEOTIDE SEQUENCE</scope>
</reference>
<dbReference type="InterPro" id="IPR011074">
    <property type="entry name" value="CRAL/TRIO_N_dom"/>
</dbReference>
<evidence type="ECO:0000259" key="1">
    <source>
        <dbReference type="SMART" id="SM01100"/>
    </source>
</evidence>
<dbReference type="Pfam" id="PF03765">
    <property type="entry name" value="CRAL_TRIO_N"/>
    <property type="match status" value="1"/>
</dbReference>
<sequence>NDYDAHDANLIRWLRARDLNLAKAEEMLRKSLQ</sequence>
<protein>
    <recommendedName>
        <fullName evidence="1">CRAL/TRIO N-terminal domain-containing protein</fullName>
    </recommendedName>
</protein>
<name>A0A8J2PTF6_9HEXA</name>
<organism evidence="2 3">
    <name type="scientific">Allacma fusca</name>
    <dbReference type="NCBI Taxonomy" id="39272"/>
    <lineage>
        <taxon>Eukaryota</taxon>
        <taxon>Metazoa</taxon>
        <taxon>Ecdysozoa</taxon>
        <taxon>Arthropoda</taxon>
        <taxon>Hexapoda</taxon>
        <taxon>Collembola</taxon>
        <taxon>Symphypleona</taxon>
        <taxon>Sminthuridae</taxon>
        <taxon>Allacma</taxon>
    </lineage>
</organism>
<feature type="domain" description="CRAL/TRIO N-terminal" evidence="1">
    <location>
        <begin position="6"/>
        <end position="31"/>
    </location>
</feature>